<name>A0A0P7KJX8_9RHOB</name>
<reference evidence="9 10" key="1">
    <citation type="submission" date="2015-09" db="EMBL/GenBank/DDBJ databases">
        <title>Draft genome sequence of Aliiroseovarius crassostreae CV919-312TSm, the causative agent of Roseovarius Oyster Disease (formerly Juvenile Oyster Disease).</title>
        <authorList>
            <person name="Kessner L."/>
            <person name="Spinard E."/>
            <person name="Nelson D."/>
        </authorList>
    </citation>
    <scope>NUCLEOTIDE SEQUENCE [LARGE SCALE GENOMIC DNA]</scope>
    <source>
        <strain evidence="9 10">CV919-312</strain>
    </source>
</reference>
<evidence type="ECO:0000256" key="4">
    <source>
        <dbReference type="ARBA" id="ARBA00023172"/>
    </source>
</evidence>
<dbReference type="PANTHER" id="PTHR30629">
    <property type="entry name" value="PROPHAGE INTEGRASE"/>
    <property type="match status" value="1"/>
</dbReference>
<dbReference type="PANTHER" id="PTHR30629:SF2">
    <property type="entry name" value="PROPHAGE INTEGRASE INTS-RELATED"/>
    <property type="match status" value="1"/>
</dbReference>
<keyword evidence="2" id="KW-0229">DNA integration</keyword>
<gene>
    <name evidence="9" type="ORF">AKJ29_08000</name>
</gene>
<evidence type="ECO:0000259" key="8">
    <source>
        <dbReference type="PROSITE" id="PS51900"/>
    </source>
</evidence>
<keyword evidence="10" id="KW-1185">Reference proteome</keyword>
<dbReference type="Pfam" id="PF00589">
    <property type="entry name" value="Phage_integrase"/>
    <property type="match status" value="1"/>
</dbReference>
<accession>A0A0P7KJX8</accession>
<dbReference type="EMBL" id="LKBA01000019">
    <property type="protein sequence ID" value="KPN62198.1"/>
    <property type="molecule type" value="Genomic_DNA"/>
</dbReference>
<comment type="caution">
    <text evidence="9">The sequence shown here is derived from an EMBL/GenBank/DDBJ whole genome shotgun (WGS) entry which is preliminary data.</text>
</comment>
<comment type="similarity">
    <text evidence="1">Belongs to the 'phage' integrase family.</text>
</comment>
<dbReference type="Proteomes" id="UP000050471">
    <property type="component" value="Unassembled WGS sequence"/>
</dbReference>
<protein>
    <submittedName>
        <fullName evidence="9">Integrase</fullName>
    </submittedName>
</protein>
<evidence type="ECO:0000256" key="1">
    <source>
        <dbReference type="ARBA" id="ARBA00008857"/>
    </source>
</evidence>
<dbReference type="InterPro" id="IPR002104">
    <property type="entry name" value="Integrase_catalytic"/>
</dbReference>
<evidence type="ECO:0000313" key="9">
    <source>
        <dbReference type="EMBL" id="KPN62198.1"/>
    </source>
</evidence>
<keyword evidence="3 5" id="KW-0238">DNA-binding</keyword>
<dbReference type="InterPro" id="IPR044068">
    <property type="entry name" value="CB"/>
</dbReference>
<feature type="compositionally biased region" description="Basic and acidic residues" evidence="6">
    <location>
        <begin position="47"/>
        <end position="61"/>
    </location>
</feature>
<dbReference type="InterPro" id="IPR011010">
    <property type="entry name" value="DNA_brk_join_enz"/>
</dbReference>
<dbReference type="PROSITE" id="PS51898">
    <property type="entry name" value="TYR_RECOMBINASE"/>
    <property type="match status" value="1"/>
</dbReference>
<evidence type="ECO:0000256" key="3">
    <source>
        <dbReference type="ARBA" id="ARBA00023125"/>
    </source>
</evidence>
<dbReference type="SUPFAM" id="SSF56349">
    <property type="entry name" value="DNA breaking-rejoining enzymes"/>
    <property type="match status" value="1"/>
</dbReference>
<dbReference type="GO" id="GO:0003677">
    <property type="term" value="F:DNA binding"/>
    <property type="evidence" value="ECO:0007669"/>
    <property type="project" value="UniProtKB-UniRule"/>
</dbReference>
<dbReference type="GO" id="GO:0006310">
    <property type="term" value="P:DNA recombination"/>
    <property type="evidence" value="ECO:0007669"/>
    <property type="project" value="UniProtKB-KW"/>
</dbReference>
<evidence type="ECO:0000256" key="5">
    <source>
        <dbReference type="PROSITE-ProRule" id="PRU01248"/>
    </source>
</evidence>
<evidence type="ECO:0000256" key="2">
    <source>
        <dbReference type="ARBA" id="ARBA00022908"/>
    </source>
</evidence>
<dbReference type="STRING" id="154981.AKJ29_08000"/>
<dbReference type="Gene3D" id="1.10.150.130">
    <property type="match status" value="1"/>
</dbReference>
<feature type="region of interest" description="Disordered" evidence="6">
    <location>
        <begin position="38"/>
        <end position="67"/>
    </location>
</feature>
<dbReference type="PROSITE" id="PS51900">
    <property type="entry name" value="CB"/>
    <property type="match status" value="1"/>
</dbReference>
<dbReference type="AlphaFoldDB" id="A0A0P7KJX8"/>
<dbReference type="InterPro" id="IPR013762">
    <property type="entry name" value="Integrase-like_cat_sf"/>
</dbReference>
<dbReference type="Gene3D" id="1.10.443.10">
    <property type="entry name" value="Intergrase catalytic core"/>
    <property type="match status" value="1"/>
</dbReference>
<proteinExistence type="inferred from homology"/>
<feature type="domain" description="Core-binding (CB)" evidence="8">
    <location>
        <begin position="73"/>
        <end position="153"/>
    </location>
</feature>
<evidence type="ECO:0000259" key="7">
    <source>
        <dbReference type="PROSITE" id="PS51898"/>
    </source>
</evidence>
<evidence type="ECO:0000256" key="6">
    <source>
        <dbReference type="SAM" id="MobiDB-lite"/>
    </source>
</evidence>
<dbReference type="OrthoDB" id="7510934at2"/>
<dbReference type="InterPro" id="IPR050808">
    <property type="entry name" value="Phage_Integrase"/>
</dbReference>
<feature type="domain" description="Tyr recombinase" evidence="7">
    <location>
        <begin position="174"/>
        <end position="345"/>
    </location>
</feature>
<dbReference type="GO" id="GO:0015074">
    <property type="term" value="P:DNA integration"/>
    <property type="evidence" value="ECO:0007669"/>
    <property type="project" value="UniProtKB-KW"/>
</dbReference>
<evidence type="ECO:0000313" key="10">
    <source>
        <dbReference type="Proteomes" id="UP000050471"/>
    </source>
</evidence>
<dbReference type="RefSeq" id="WP_055191663.1">
    <property type="nucleotide sequence ID" value="NZ_FPBS01000005.1"/>
</dbReference>
<organism evidence="9 10">
    <name type="scientific">Aliiroseovarius crassostreae</name>
    <dbReference type="NCBI Taxonomy" id="154981"/>
    <lineage>
        <taxon>Bacteria</taxon>
        <taxon>Pseudomonadati</taxon>
        <taxon>Pseudomonadota</taxon>
        <taxon>Alphaproteobacteria</taxon>
        <taxon>Rhodobacterales</taxon>
        <taxon>Paracoccaceae</taxon>
        <taxon>Aliiroseovarius</taxon>
    </lineage>
</organism>
<sequence length="354" mass="40271">MSEESMKFKLKYVVEDTDRHGNVRLYYRRDGRKVRLRGPTGSPEFLTDYRRAAAGPKESKSTTKRASRVKPNSFHWLCTQYYKSSMWAGLDPKTQKTRRAILERFALHNGNGDKPFRMMLARHIRKRRDEMMATPEAANSMVKVLRQLFRFAVTYDLADTNPAKDVELLKSNPDGYHSWTLAEIEKFEETHPEGSTARLALALALYTGQRRSDLVLFGKQHVQKGWLVFTQQKGKGRNPVRLQIPIVPELERIIEASETGDLAFLVNAYGRPFTNAGFGNRFRKWCDDAGLKHCSVHGLRKAAAARLAELGCTEFEIMAITGHQTSKEVTRYTKAASQKVRAQAASQKMRAGQS</sequence>
<dbReference type="InterPro" id="IPR010998">
    <property type="entry name" value="Integrase_recombinase_N"/>
</dbReference>
<keyword evidence="4" id="KW-0233">DNA recombination</keyword>